<keyword evidence="3" id="KW-1185">Reference proteome</keyword>
<protein>
    <recommendedName>
        <fullName evidence="4">8-amino-7-oxononanoate carboxylating dehydrogenase</fullName>
    </recommendedName>
</protein>
<gene>
    <name evidence="2" type="ORF">GCM10009020_16440</name>
</gene>
<dbReference type="RefSeq" id="WP_343773506.1">
    <property type="nucleotide sequence ID" value="NZ_BAAADV010000002.1"/>
</dbReference>
<feature type="compositionally biased region" description="Basic and acidic residues" evidence="1">
    <location>
        <begin position="76"/>
        <end position="101"/>
    </location>
</feature>
<dbReference type="InterPro" id="IPR036291">
    <property type="entry name" value="NAD(P)-bd_dom_sf"/>
</dbReference>
<dbReference type="SUPFAM" id="SSF51735">
    <property type="entry name" value="NAD(P)-binding Rossmann-fold domains"/>
    <property type="match status" value="1"/>
</dbReference>
<evidence type="ECO:0000256" key="1">
    <source>
        <dbReference type="SAM" id="MobiDB-lite"/>
    </source>
</evidence>
<dbReference type="EMBL" id="BAAADV010000002">
    <property type="protein sequence ID" value="GAA0670847.1"/>
    <property type="molecule type" value="Genomic_DNA"/>
</dbReference>
<comment type="caution">
    <text evidence="2">The sequence shown here is derived from an EMBL/GenBank/DDBJ whole genome shotgun (WGS) entry which is preliminary data.</text>
</comment>
<evidence type="ECO:0008006" key="4">
    <source>
        <dbReference type="Google" id="ProtNLM"/>
    </source>
</evidence>
<feature type="compositionally biased region" description="Low complexity" evidence="1">
    <location>
        <begin position="102"/>
        <end position="128"/>
    </location>
</feature>
<reference evidence="2 3" key="1">
    <citation type="journal article" date="2019" name="Int. J. Syst. Evol. Microbiol.">
        <title>The Global Catalogue of Microorganisms (GCM) 10K type strain sequencing project: providing services to taxonomists for standard genome sequencing and annotation.</title>
        <authorList>
            <consortium name="The Broad Institute Genomics Platform"/>
            <consortium name="The Broad Institute Genome Sequencing Center for Infectious Disease"/>
            <person name="Wu L."/>
            <person name="Ma J."/>
        </authorList>
    </citation>
    <scope>NUCLEOTIDE SEQUENCE [LARGE SCALE GENOMIC DNA]</scope>
    <source>
        <strain evidence="2 3">JCM 16328</strain>
    </source>
</reference>
<sequence length="403" mass="42010">MTDIDFAVLGTGGIGRRTLEVSQHKEGLTPVAACDRNGIAIDRGGLDVEELLDATEGNIASGPQSGPEQSSSAELRSADSRAAKPRDDGDQPRDGDDRGDTDGSNAATDGGAAADAAASAADAAASSGVKQTGEGAGVVASEQGEPTETPIDDVIEISDAVDAVLIALPNLEHDFIPNIADRFAEAAYSGVLIDVLKRSRVIGMLDERADQLEDAGITFVCGAGATPGFLTGAAALAVQSFVEVHEVDIWWGVGLKSGYEDNRGTVREDIAHLDGYDVETARDLSDEEIEEIIEAHDGVLEFHDMEHADDVLLERAGICDAEDVTVGGILDVRSDEKPTTTTVSVTGTTFDGERATNTFELGDETSMAANVNGPALGYLKAAVRRNRAGEHGVFGPAELMPSF</sequence>
<feature type="compositionally biased region" description="Low complexity" evidence="1">
    <location>
        <begin position="60"/>
        <end position="74"/>
    </location>
</feature>
<dbReference type="AlphaFoldDB" id="A0AAV3T8K3"/>
<feature type="region of interest" description="Disordered" evidence="1">
    <location>
        <begin position="57"/>
        <end position="148"/>
    </location>
</feature>
<accession>A0AAV3T8K3</accession>
<evidence type="ECO:0000313" key="2">
    <source>
        <dbReference type="EMBL" id="GAA0670847.1"/>
    </source>
</evidence>
<evidence type="ECO:0000313" key="3">
    <source>
        <dbReference type="Proteomes" id="UP001500420"/>
    </source>
</evidence>
<dbReference type="Proteomes" id="UP001500420">
    <property type="component" value="Unassembled WGS sequence"/>
</dbReference>
<organism evidence="2 3">
    <name type="scientific">Natronoarchaeum mannanilyticum</name>
    <dbReference type="NCBI Taxonomy" id="926360"/>
    <lineage>
        <taxon>Archaea</taxon>
        <taxon>Methanobacteriati</taxon>
        <taxon>Methanobacteriota</taxon>
        <taxon>Stenosarchaea group</taxon>
        <taxon>Halobacteria</taxon>
        <taxon>Halobacteriales</taxon>
        <taxon>Natronoarchaeaceae</taxon>
    </lineage>
</organism>
<name>A0AAV3T8K3_9EURY</name>
<proteinExistence type="predicted"/>